<dbReference type="Proteomes" id="UP000007148">
    <property type="component" value="Unassembled WGS sequence"/>
</dbReference>
<dbReference type="InterPro" id="IPR036047">
    <property type="entry name" value="F-box-like_dom_sf"/>
</dbReference>
<evidence type="ECO:0000256" key="1">
    <source>
        <dbReference type="SAM" id="MobiDB-lite"/>
    </source>
</evidence>
<proteinExistence type="predicted"/>
<protein>
    <recommendedName>
        <fullName evidence="2">F-box domain-containing protein</fullName>
    </recommendedName>
</protein>
<name>G4TKC8_SERID</name>
<organism evidence="3 4">
    <name type="scientific">Serendipita indica (strain DSM 11827)</name>
    <name type="common">Root endophyte fungus</name>
    <name type="synonym">Piriformospora indica</name>
    <dbReference type="NCBI Taxonomy" id="1109443"/>
    <lineage>
        <taxon>Eukaryota</taxon>
        <taxon>Fungi</taxon>
        <taxon>Dikarya</taxon>
        <taxon>Basidiomycota</taxon>
        <taxon>Agaricomycotina</taxon>
        <taxon>Agaricomycetes</taxon>
        <taxon>Sebacinales</taxon>
        <taxon>Serendipitaceae</taxon>
        <taxon>Serendipita</taxon>
    </lineage>
</organism>
<reference evidence="3 4" key="1">
    <citation type="journal article" date="2011" name="PLoS Pathog.">
        <title>Endophytic Life Strategies Decoded by Genome and Transcriptome Analyses of the Mutualistic Root Symbiont Piriformospora indica.</title>
        <authorList>
            <person name="Zuccaro A."/>
            <person name="Lahrmann U."/>
            <person name="Guldener U."/>
            <person name="Langen G."/>
            <person name="Pfiffi S."/>
            <person name="Biedenkopf D."/>
            <person name="Wong P."/>
            <person name="Samans B."/>
            <person name="Grimm C."/>
            <person name="Basiewicz M."/>
            <person name="Murat C."/>
            <person name="Martin F."/>
            <person name="Kogel K.H."/>
        </authorList>
    </citation>
    <scope>NUCLEOTIDE SEQUENCE [LARGE SCALE GENOMIC DNA]</scope>
    <source>
        <strain evidence="3 4">DSM 11827</strain>
    </source>
</reference>
<dbReference type="InParanoid" id="G4TKC8"/>
<dbReference type="SUPFAM" id="SSF81383">
    <property type="entry name" value="F-box domain"/>
    <property type="match status" value="1"/>
</dbReference>
<evidence type="ECO:0000259" key="2">
    <source>
        <dbReference type="Pfam" id="PF12937"/>
    </source>
</evidence>
<dbReference type="Pfam" id="PF12937">
    <property type="entry name" value="F-box-like"/>
    <property type="match status" value="1"/>
</dbReference>
<sequence length="524" mass="60031">MSTLMDQTDLALHSSNPHFDVNSNQNRVPTETEARGLRSLRETQQRIVNFLESEVTKLSATCTSISERNARLLLEVEAGKSELHHTHQLLKSLETQRTSRLEDIARIDALFHPVRRMPPELLQLIFKECAYSSSVPFYQAILLALVCRRWRAVALDTPVLWARISIRLKPNTVSRWTDVGRVLGPRLKSAPAIIRIHLRKDTVAADFEKLHLRHIPVIKELTLRLDDDGSLARYIPSAVPLPQVRSAVLELPSTSQLQLAMNRVHRWFPNVEILETVCLQEFQYHAHTTYPNIRQLRFAFSDSIDLFDISQSFPHLKQLVLASVQIFEVPIALDLTFLEHLQISGSTTSIDLWIDRIKCQSLKTLIVLQQPEDAVLDFVTRHRSVETLEVDGTPGFLTQLHHFLPNLKGLYLNGAYDELFARPGDTEPLFRSLEVLVVEGEDLTHAEFESIVRARALPRDHPLSLLPTQCVPLAFKVCILPSMLKVMLDKPHAWPSSELYRTSRRQIEDIERWTGYVEVSFTWE</sequence>
<dbReference type="EMBL" id="CAFZ01000134">
    <property type="protein sequence ID" value="CCA71771.1"/>
    <property type="molecule type" value="Genomic_DNA"/>
</dbReference>
<evidence type="ECO:0000313" key="4">
    <source>
        <dbReference type="Proteomes" id="UP000007148"/>
    </source>
</evidence>
<keyword evidence="4" id="KW-1185">Reference proteome</keyword>
<dbReference type="InterPro" id="IPR032675">
    <property type="entry name" value="LRR_dom_sf"/>
</dbReference>
<dbReference type="InterPro" id="IPR001810">
    <property type="entry name" value="F-box_dom"/>
</dbReference>
<dbReference type="OrthoDB" id="3365698at2759"/>
<dbReference type="HOGENOM" id="CLU_032935_2_0_1"/>
<accession>G4TKC8</accession>
<feature type="compositionally biased region" description="Polar residues" evidence="1">
    <location>
        <begin position="13"/>
        <end position="29"/>
    </location>
</feature>
<feature type="domain" description="F-box" evidence="2">
    <location>
        <begin position="116"/>
        <end position="167"/>
    </location>
</feature>
<evidence type="ECO:0000313" key="3">
    <source>
        <dbReference type="EMBL" id="CCA71771.1"/>
    </source>
</evidence>
<dbReference type="OMA" id="KECAYSS"/>
<gene>
    <name evidence="3" type="ORF">PIIN_05706</name>
</gene>
<dbReference type="SUPFAM" id="SSF52058">
    <property type="entry name" value="L domain-like"/>
    <property type="match status" value="1"/>
</dbReference>
<dbReference type="AlphaFoldDB" id="G4TKC8"/>
<feature type="region of interest" description="Disordered" evidence="1">
    <location>
        <begin position="1"/>
        <end position="35"/>
    </location>
</feature>
<dbReference type="Gene3D" id="3.80.10.10">
    <property type="entry name" value="Ribonuclease Inhibitor"/>
    <property type="match status" value="1"/>
</dbReference>
<comment type="caution">
    <text evidence="3">The sequence shown here is derived from an EMBL/GenBank/DDBJ whole genome shotgun (WGS) entry which is preliminary data.</text>
</comment>
<dbReference type="Gene3D" id="1.20.1280.50">
    <property type="match status" value="1"/>
</dbReference>